<feature type="compositionally biased region" description="Basic and acidic residues" evidence="1">
    <location>
        <begin position="21"/>
        <end position="36"/>
    </location>
</feature>
<evidence type="ECO:0000313" key="2">
    <source>
        <dbReference type="EMBL" id="KIY67657.1"/>
    </source>
</evidence>
<dbReference type="OrthoDB" id="3021720at2759"/>
<feature type="compositionally biased region" description="Low complexity" evidence="1">
    <location>
        <begin position="66"/>
        <end position="78"/>
    </location>
</feature>
<gene>
    <name evidence="2" type="ORF">CYLTODRAFT_490419</name>
</gene>
<evidence type="ECO:0000256" key="1">
    <source>
        <dbReference type="SAM" id="MobiDB-lite"/>
    </source>
</evidence>
<sequence length="230" mass="25459">MQPGVVDPSYSTKTSQHPRRIYKDCKGDMHDPDYRHFPLVSTYSPSFGSMQNTSAVEEEEYEDPFSPMRRSASISRSPRATRRSLSLHRDDQPSPSPAAPMTFVVPTSSPPSSPSMPTSSSPWKRRGRRPAQPPHQITALDSYFEGAAEEEQESEYDSSEDTEQDNNHTHPRSPGGNPDLSRSESVKRQLQSMSLSVNIKVFRFRRALGARGLQLGLGGTTGDGGRSAAY</sequence>
<reference evidence="2 3" key="1">
    <citation type="journal article" date="2015" name="Fungal Genet. Biol.">
        <title>Evolution of novel wood decay mechanisms in Agaricales revealed by the genome sequences of Fistulina hepatica and Cylindrobasidium torrendii.</title>
        <authorList>
            <person name="Floudas D."/>
            <person name="Held B.W."/>
            <person name="Riley R."/>
            <person name="Nagy L.G."/>
            <person name="Koehler G."/>
            <person name="Ransdell A.S."/>
            <person name="Younus H."/>
            <person name="Chow J."/>
            <person name="Chiniquy J."/>
            <person name="Lipzen A."/>
            <person name="Tritt A."/>
            <person name="Sun H."/>
            <person name="Haridas S."/>
            <person name="LaButti K."/>
            <person name="Ohm R.A."/>
            <person name="Kues U."/>
            <person name="Blanchette R.A."/>
            <person name="Grigoriev I.V."/>
            <person name="Minto R.E."/>
            <person name="Hibbett D.S."/>
        </authorList>
    </citation>
    <scope>NUCLEOTIDE SEQUENCE [LARGE SCALE GENOMIC DNA]</scope>
    <source>
        <strain evidence="2 3">FP15055 ss-10</strain>
    </source>
</reference>
<proteinExistence type="predicted"/>
<feature type="compositionally biased region" description="Acidic residues" evidence="1">
    <location>
        <begin position="147"/>
        <end position="164"/>
    </location>
</feature>
<keyword evidence="3" id="KW-1185">Reference proteome</keyword>
<feature type="region of interest" description="Disordered" evidence="1">
    <location>
        <begin position="1"/>
        <end position="188"/>
    </location>
</feature>
<accession>A0A0D7BAV1</accession>
<dbReference type="AlphaFoldDB" id="A0A0D7BAV1"/>
<evidence type="ECO:0000313" key="3">
    <source>
        <dbReference type="Proteomes" id="UP000054007"/>
    </source>
</evidence>
<name>A0A0D7BAV1_9AGAR</name>
<protein>
    <submittedName>
        <fullName evidence="2">Uncharacterized protein</fullName>
    </submittedName>
</protein>
<dbReference type="Proteomes" id="UP000054007">
    <property type="component" value="Unassembled WGS sequence"/>
</dbReference>
<feature type="compositionally biased region" description="Polar residues" evidence="1">
    <location>
        <begin position="41"/>
        <end position="55"/>
    </location>
</feature>
<organism evidence="2 3">
    <name type="scientific">Cylindrobasidium torrendii FP15055 ss-10</name>
    <dbReference type="NCBI Taxonomy" id="1314674"/>
    <lineage>
        <taxon>Eukaryota</taxon>
        <taxon>Fungi</taxon>
        <taxon>Dikarya</taxon>
        <taxon>Basidiomycota</taxon>
        <taxon>Agaricomycotina</taxon>
        <taxon>Agaricomycetes</taxon>
        <taxon>Agaricomycetidae</taxon>
        <taxon>Agaricales</taxon>
        <taxon>Marasmiineae</taxon>
        <taxon>Physalacriaceae</taxon>
        <taxon>Cylindrobasidium</taxon>
    </lineage>
</organism>
<dbReference type="EMBL" id="KN880520">
    <property type="protein sequence ID" value="KIY67657.1"/>
    <property type="molecule type" value="Genomic_DNA"/>
</dbReference>